<dbReference type="NCBIfam" id="NF033565">
    <property type="entry name" value="trans_MerF"/>
    <property type="match status" value="1"/>
</dbReference>
<dbReference type="InterPro" id="IPR021091">
    <property type="entry name" value="Mercury_ion_transport_MerF"/>
</dbReference>
<dbReference type="GO" id="GO:0016020">
    <property type="term" value="C:membrane"/>
    <property type="evidence" value="ECO:0007669"/>
    <property type="project" value="InterPro"/>
</dbReference>
<reference evidence="2" key="1">
    <citation type="journal article" date="2015" name="Nature">
        <title>Complex archaea that bridge the gap between prokaryotes and eukaryotes.</title>
        <authorList>
            <person name="Spang A."/>
            <person name="Saw J.H."/>
            <person name="Jorgensen S.L."/>
            <person name="Zaremba-Niedzwiedzka K."/>
            <person name="Martijn J."/>
            <person name="Lind A.E."/>
            <person name="van Eijk R."/>
            <person name="Schleper C."/>
            <person name="Guy L."/>
            <person name="Ettema T.J."/>
        </authorList>
    </citation>
    <scope>NUCLEOTIDE SEQUENCE</scope>
</reference>
<proteinExistence type="predicted"/>
<gene>
    <name evidence="2" type="ORF">LCGC14_0501810</name>
</gene>
<keyword evidence="1" id="KW-0812">Transmembrane</keyword>
<feature type="transmembrane region" description="Helical" evidence="1">
    <location>
        <begin position="45"/>
        <end position="63"/>
    </location>
</feature>
<accession>A0A0F9UQL9</accession>
<dbReference type="Pfam" id="PF11431">
    <property type="entry name" value="Transport_MerF"/>
    <property type="match status" value="1"/>
</dbReference>
<organism evidence="2">
    <name type="scientific">marine sediment metagenome</name>
    <dbReference type="NCBI Taxonomy" id="412755"/>
    <lineage>
        <taxon>unclassified sequences</taxon>
        <taxon>metagenomes</taxon>
        <taxon>ecological metagenomes</taxon>
    </lineage>
</organism>
<keyword evidence="1" id="KW-0472">Membrane</keyword>
<protein>
    <recommendedName>
        <fullName evidence="3">Membrane transport protein MerF</fullName>
    </recommendedName>
</protein>
<dbReference type="EMBL" id="LAZR01000589">
    <property type="protein sequence ID" value="KKN63461.1"/>
    <property type="molecule type" value="Genomic_DNA"/>
</dbReference>
<feature type="transmembrane region" description="Helical" evidence="1">
    <location>
        <begin position="12"/>
        <end position="39"/>
    </location>
</feature>
<evidence type="ECO:0008006" key="3">
    <source>
        <dbReference type="Google" id="ProtNLM"/>
    </source>
</evidence>
<name>A0A0F9UQL9_9ZZZZ</name>
<evidence type="ECO:0000256" key="1">
    <source>
        <dbReference type="SAM" id="Phobius"/>
    </source>
</evidence>
<dbReference type="AlphaFoldDB" id="A0A0F9UQL9"/>
<dbReference type="Gene3D" id="1.10.287.910">
    <property type="entry name" value="bacterial mercury transporter, merf"/>
    <property type="match status" value="1"/>
</dbReference>
<evidence type="ECO:0000313" key="2">
    <source>
        <dbReference type="EMBL" id="KKN63461.1"/>
    </source>
</evidence>
<keyword evidence="1" id="KW-1133">Transmembrane helix</keyword>
<comment type="caution">
    <text evidence="2">The sequence shown here is derived from an EMBL/GenBank/DDBJ whole genome shotgun (WGS) entry which is preliminary data.</text>
</comment>
<sequence>MKDRTLLKTGIVGSVIAAICCFTPALVILFAFAGVSAWLAFADYVLFPLLFLFVGITAYALLLRHRHKKAAC</sequence>